<dbReference type="EMBL" id="BONW01000039">
    <property type="protein sequence ID" value="GIG91650.1"/>
    <property type="molecule type" value="Genomic_DNA"/>
</dbReference>
<evidence type="ECO:0000259" key="4">
    <source>
        <dbReference type="Pfam" id="PF13439"/>
    </source>
</evidence>
<name>A0ABQ4EA96_9ACTN</name>
<dbReference type="SUPFAM" id="SSF53756">
    <property type="entry name" value="UDP-Glycosyltransferase/glycogen phosphorylase"/>
    <property type="match status" value="1"/>
</dbReference>
<dbReference type="Pfam" id="PF13439">
    <property type="entry name" value="Glyco_transf_4"/>
    <property type="match status" value="1"/>
</dbReference>
<dbReference type="RefSeq" id="WP_203870006.1">
    <property type="nucleotide sequence ID" value="NZ_BONW01000039.1"/>
</dbReference>
<organism evidence="5 6">
    <name type="scientific">Plantactinospora endophytica</name>
    <dbReference type="NCBI Taxonomy" id="673535"/>
    <lineage>
        <taxon>Bacteria</taxon>
        <taxon>Bacillati</taxon>
        <taxon>Actinomycetota</taxon>
        <taxon>Actinomycetes</taxon>
        <taxon>Micromonosporales</taxon>
        <taxon>Micromonosporaceae</taxon>
        <taxon>Plantactinospora</taxon>
    </lineage>
</organism>
<evidence type="ECO:0000256" key="3">
    <source>
        <dbReference type="SAM" id="MobiDB-lite"/>
    </source>
</evidence>
<dbReference type="Gene3D" id="3.40.50.2000">
    <property type="entry name" value="Glycogen Phosphorylase B"/>
    <property type="match status" value="2"/>
</dbReference>
<proteinExistence type="predicted"/>
<protein>
    <recommendedName>
        <fullName evidence="4">Glycosyltransferase subfamily 4-like N-terminal domain-containing protein</fullName>
    </recommendedName>
</protein>
<keyword evidence="6" id="KW-1185">Reference proteome</keyword>
<comment type="caution">
    <text evidence="5">The sequence shown here is derived from an EMBL/GenBank/DDBJ whole genome shotgun (WGS) entry which is preliminary data.</text>
</comment>
<evidence type="ECO:0000256" key="1">
    <source>
        <dbReference type="ARBA" id="ARBA00022676"/>
    </source>
</evidence>
<accession>A0ABQ4EA96</accession>
<evidence type="ECO:0000313" key="5">
    <source>
        <dbReference type="EMBL" id="GIG91650.1"/>
    </source>
</evidence>
<keyword evidence="2" id="KW-0808">Transferase</keyword>
<feature type="domain" description="Glycosyltransferase subfamily 4-like N-terminal" evidence="4">
    <location>
        <begin position="173"/>
        <end position="289"/>
    </location>
</feature>
<reference evidence="5 6" key="1">
    <citation type="submission" date="2021-01" db="EMBL/GenBank/DDBJ databases">
        <title>Whole genome shotgun sequence of Plantactinospora endophytica NBRC 110450.</title>
        <authorList>
            <person name="Komaki H."/>
            <person name="Tamura T."/>
        </authorList>
    </citation>
    <scope>NUCLEOTIDE SEQUENCE [LARGE SCALE GENOMIC DNA]</scope>
    <source>
        <strain evidence="5 6">NBRC 110450</strain>
    </source>
</reference>
<dbReference type="PANTHER" id="PTHR12526">
    <property type="entry name" value="GLYCOSYLTRANSFERASE"/>
    <property type="match status" value="1"/>
</dbReference>
<feature type="region of interest" description="Disordered" evidence="3">
    <location>
        <begin position="511"/>
        <end position="532"/>
    </location>
</feature>
<keyword evidence="1" id="KW-0328">Glycosyltransferase</keyword>
<dbReference type="InterPro" id="IPR028098">
    <property type="entry name" value="Glyco_trans_4-like_N"/>
</dbReference>
<evidence type="ECO:0000313" key="6">
    <source>
        <dbReference type="Proteomes" id="UP000646749"/>
    </source>
</evidence>
<dbReference type="Proteomes" id="UP000646749">
    <property type="component" value="Unassembled WGS sequence"/>
</dbReference>
<sequence length="532" mass="58634">MLVDNAVTGDSRVQKVARSAAEAGWDVILLGCSPTGQTQTWQLGQAEVRLVPFPQPLAKKRHEFRRVFRRGPLAYPPSGIAEHRAQWVRAWRADLGVRRAQFALAKRGGGPVPAGGARRLKLEEQAAALLKKWVSFRYWQLTSAQRSRRRLEGPIDRFYTWFWGAVQGDRSWRKLEPGLWDYELAFGPVIDQLAPDLIHAHDYRMIGVGARATVRARAAGKTVQLVWDAHEFLPGLSSATKRGRWLKAHVAHEREYAPFADVVLTVSEGLAEMLKESHGLAELPTVVMNAPDVTVRDRSTESGADEPVTDIRARCGLGPGTPLLAYSGGIAPVRGVDVMIDALPTLTDVHVALVSVPPGKRSTASIDTLLARAAKLGVADRVHLLPYVPHWQVSEFLSTADAAVSPLVHLTNHEIALSNKFFEYSQARLPMVVSDVRTMAATVRSTGQGEVFKAQDVQDYIRAVRAVLADPARYRAAYDRPGLLESWTWEAQARVLVDVYRRLLPGRPATAQPDVPGHLVTTGTQRTLETTG</sequence>
<dbReference type="CDD" id="cd03801">
    <property type="entry name" value="GT4_PimA-like"/>
    <property type="match status" value="1"/>
</dbReference>
<evidence type="ECO:0000256" key="2">
    <source>
        <dbReference type="ARBA" id="ARBA00022679"/>
    </source>
</evidence>
<feature type="compositionally biased region" description="Low complexity" evidence="3">
    <location>
        <begin position="521"/>
        <end position="532"/>
    </location>
</feature>
<gene>
    <name evidence="5" type="ORF">Pen02_65860</name>
</gene>
<dbReference type="Pfam" id="PF13692">
    <property type="entry name" value="Glyco_trans_1_4"/>
    <property type="match status" value="1"/>
</dbReference>